<dbReference type="InterPro" id="IPR045074">
    <property type="entry name" value="GST_C_Tau"/>
</dbReference>
<dbReference type="FunFam" id="3.40.30.10:FF:000014">
    <property type="entry name" value="Tau class glutathione S-transferase"/>
    <property type="match status" value="1"/>
</dbReference>
<dbReference type="Gene3D" id="1.20.1050.10">
    <property type="match status" value="2"/>
</dbReference>
<dbReference type="GO" id="GO:0006749">
    <property type="term" value="P:glutathione metabolic process"/>
    <property type="evidence" value="ECO:0007669"/>
    <property type="project" value="InterPro"/>
</dbReference>
<keyword evidence="8" id="KW-1185">Reference proteome</keyword>
<reference evidence="7 8" key="1">
    <citation type="journal article" date="2023" name="Life. Sci Alliance">
        <title>Evolutionary insights into 3D genome organization and epigenetic landscape of Vigna mungo.</title>
        <authorList>
            <person name="Junaid A."/>
            <person name="Singh B."/>
            <person name="Bhatia S."/>
        </authorList>
    </citation>
    <scope>NUCLEOTIDE SEQUENCE [LARGE SCALE GENOMIC DNA]</scope>
    <source>
        <strain evidence="7">Urdbean</strain>
    </source>
</reference>
<dbReference type="Gene3D" id="3.40.30.10">
    <property type="entry name" value="Glutaredoxin"/>
    <property type="match status" value="2"/>
</dbReference>
<dbReference type="Pfam" id="PF14497">
    <property type="entry name" value="GST_C_3"/>
    <property type="match status" value="1"/>
</dbReference>
<comment type="catalytic activity">
    <reaction evidence="4">
        <text>RX + glutathione = an S-substituted glutathione + a halide anion + H(+)</text>
        <dbReference type="Rhea" id="RHEA:16437"/>
        <dbReference type="ChEBI" id="CHEBI:15378"/>
        <dbReference type="ChEBI" id="CHEBI:16042"/>
        <dbReference type="ChEBI" id="CHEBI:17792"/>
        <dbReference type="ChEBI" id="CHEBI:57925"/>
        <dbReference type="ChEBI" id="CHEBI:90779"/>
        <dbReference type="EC" id="2.5.1.18"/>
    </reaction>
</comment>
<dbReference type="Pfam" id="PF02798">
    <property type="entry name" value="GST_N"/>
    <property type="match status" value="2"/>
</dbReference>
<dbReference type="CDD" id="cd03058">
    <property type="entry name" value="GST_N_Tau"/>
    <property type="match status" value="2"/>
</dbReference>
<dbReference type="AlphaFoldDB" id="A0AAQ3RJ43"/>
<dbReference type="InterPro" id="IPR036249">
    <property type="entry name" value="Thioredoxin-like_sf"/>
</dbReference>
<dbReference type="SFLD" id="SFLDG01152">
    <property type="entry name" value="Main.3:_Omega-_and_Tau-like"/>
    <property type="match status" value="2"/>
</dbReference>
<feature type="domain" description="GST C-terminal" evidence="6">
    <location>
        <begin position="296"/>
        <end position="420"/>
    </location>
</feature>
<dbReference type="SFLD" id="SFLDS00019">
    <property type="entry name" value="Glutathione_Transferase_(cytos"/>
    <property type="match status" value="2"/>
</dbReference>
<protein>
    <recommendedName>
        <fullName evidence="1">glutathione transferase</fullName>
        <ecNumber evidence="1">2.5.1.18</ecNumber>
    </recommendedName>
</protein>
<dbReference type="GO" id="GO:0004364">
    <property type="term" value="F:glutathione transferase activity"/>
    <property type="evidence" value="ECO:0007669"/>
    <property type="project" value="UniProtKB-EC"/>
</dbReference>
<evidence type="ECO:0000259" key="5">
    <source>
        <dbReference type="PROSITE" id="PS50404"/>
    </source>
</evidence>
<organism evidence="7 8">
    <name type="scientific">Vigna mungo</name>
    <name type="common">Black gram</name>
    <name type="synonym">Phaseolus mungo</name>
    <dbReference type="NCBI Taxonomy" id="3915"/>
    <lineage>
        <taxon>Eukaryota</taxon>
        <taxon>Viridiplantae</taxon>
        <taxon>Streptophyta</taxon>
        <taxon>Embryophyta</taxon>
        <taxon>Tracheophyta</taxon>
        <taxon>Spermatophyta</taxon>
        <taxon>Magnoliopsida</taxon>
        <taxon>eudicotyledons</taxon>
        <taxon>Gunneridae</taxon>
        <taxon>Pentapetalae</taxon>
        <taxon>rosids</taxon>
        <taxon>fabids</taxon>
        <taxon>Fabales</taxon>
        <taxon>Fabaceae</taxon>
        <taxon>Papilionoideae</taxon>
        <taxon>50 kb inversion clade</taxon>
        <taxon>NPAAA clade</taxon>
        <taxon>indigoferoid/millettioid clade</taxon>
        <taxon>Phaseoleae</taxon>
        <taxon>Vigna</taxon>
    </lineage>
</organism>
<evidence type="ECO:0000313" key="7">
    <source>
        <dbReference type="EMBL" id="WVY96011.1"/>
    </source>
</evidence>
<evidence type="ECO:0000313" key="8">
    <source>
        <dbReference type="Proteomes" id="UP001374535"/>
    </source>
</evidence>
<comment type="similarity">
    <text evidence="3">Belongs to the GST superfamily. Tau family.</text>
</comment>
<dbReference type="GO" id="GO:0005737">
    <property type="term" value="C:cytoplasm"/>
    <property type="evidence" value="ECO:0007669"/>
    <property type="project" value="TreeGrafter"/>
</dbReference>
<dbReference type="InterPro" id="IPR004045">
    <property type="entry name" value="Glutathione_S-Trfase_N"/>
</dbReference>
<dbReference type="SUPFAM" id="SSF47616">
    <property type="entry name" value="GST C-terminal domain-like"/>
    <property type="match status" value="2"/>
</dbReference>
<dbReference type="PANTHER" id="PTHR11260:SF679">
    <property type="entry name" value="GLUTATHIONE TRANSFERASE"/>
    <property type="match status" value="1"/>
</dbReference>
<evidence type="ECO:0000259" key="6">
    <source>
        <dbReference type="PROSITE" id="PS50405"/>
    </source>
</evidence>
<dbReference type="PANTHER" id="PTHR11260">
    <property type="entry name" value="GLUTATHIONE S-TRANSFERASE, GST, SUPERFAMILY, GST DOMAIN CONTAINING"/>
    <property type="match status" value="1"/>
</dbReference>
<dbReference type="InterPro" id="IPR004046">
    <property type="entry name" value="GST_C"/>
</dbReference>
<evidence type="ECO:0000256" key="4">
    <source>
        <dbReference type="ARBA" id="ARBA00047960"/>
    </source>
</evidence>
<dbReference type="FunFam" id="1.20.1050.10:FF:000012">
    <property type="entry name" value="Tau class glutathione S-transferase"/>
    <property type="match status" value="1"/>
</dbReference>
<accession>A0AAQ3RJ43</accession>
<feature type="domain" description="GST C-terminal" evidence="6">
    <location>
        <begin position="86"/>
        <end position="224"/>
    </location>
</feature>
<name>A0AAQ3RJ43_VIGMU</name>
<keyword evidence="2" id="KW-0808">Transferase</keyword>
<dbReference type="CDD" id="cd03185">
    <property type="entry name" value="GST_C_Tau"/>
    <property type="match status" value="2"/>
</dbReference>
<dbReference type="PROSITE" id="PS50404">
    <property type="entry name" value="GST_NTER"/>
    <property type="match status" value="2"/>
</dbReference>
<dbReference type="PROSITE" id="PS50405">
    <property type="entry name" value="GST_CTER"/>
    <property type="match status" value="2"/>
</dbReference>
<dbReference type="SFLD" id="SFLDG00358">
    <property type="entry name" value="Main_(cytGST)"/>
    <property type="match status" value="2"/>
</dbReference>
<feature type="domain" description="GST N-terminal" evidence="5">
    <location>
        <begin position="212"/>
        <end position="291"/>
    </location>
</feature>
<evidence type="ECO:0000256" key="1">
    <source>
        <dbReference type="ARBA" id="ARBA00012452"/>
    </source>
</evidence>
<dbReference type="FunFam" id="3.40.30.10:FF:000044">
    <property type="entry name" value="Glutathione S-transferase GSTU6"/>
    <property type="match status" value="1"/>
</dbReference>
<dbReference type="InterPro" id="IPR010987">
    <property type="entry name" value="Glutathione-S-Trfase_C-like"/>
</dbReference>
<dbReference type="InterPro" id="IPR045073">
    <property type="entry name" value="Omega/Tau-like"/>
</dbReference>
<gene>
    <name evidence="7" type="ORF">V8G54_028162</name>
</gene>
<dbReference type="EMBL" id="CP144692">
    <property type="protein sequence ID" value="WVY96011.1"/>
    <property type="molecule type" value="Genomic_DNA"/>
</dbReference>
<dbReference type="SUPFAM" id="SSF52833">
    <property type="entry name" value="Thioredoxin-like"/>
    <property type="match status" value="2"/>
</dbReference>
<proteinExistence type="inferred from homology"/>
<dbReference type="InterPro" id="IPR040079">
    <property type="entry name" value="Glutathione_S-Trfase"/>
</dbReference>
<dbReference type="InterPro" id="IPR036282">
    <property type="entry name" value="Glutathione-S-Trfase_C_sf"/>
</dbReference>
<evidence type="ECO:0000256" key="3">
    <source>
        <dbReference type="ARBA" id="ARBA00025743"/>
    </source>
</evidence>
<sequence length="432" mass="51161">MGEVKLHGFWYSPFALRVKWSLKLKGIEYENIEEDRFNKTPELLQYNPVYKRIPVLVHAGKPISESMIIIEYIDQVWPQHPLLPSHPYDRALARFWVKYSDDLTEGVRALYRSKNVEDRKKVIEDIIWEHFRVVEDQCFGKENKFFGGESVNVVDLAFGSIIKYITVLEDIFEEQILEAQKFPRLYSWFNIFKSEPIMAEILPDQDHMGKMGEVRLHGFWYSPFTLRVVWTLKLKDIPYENIEEDRYNKSVKLLEYNPVHKKTPVLVHNEKPLCESMIIVEYIDQIWPHNPLLPSHPYNRALARFWVNYTEEMFSAGVKFFRSNTDEEREKSIENLWKHFMVVENQCFGDEKKIFGGEIINIVDIAFGSMFKFFEVAEDLIGAKVLQDEKFPQLCSWYNNFKNVPVIKENLPDHQKMVAFIKIIREKNLASS</sequence>
<dbReference type="Proteomes" id="UP001374535">
    <property type="component" value="Chromosome 9"/>
</dbReference>
<feature type="domain" description="GST N-terminal" evidence="5">
    <location>
        <begin position="2"/>
        <end position="81"/>
    </location>
</feature>
<evidence type="ECO:0000256" key="2">
    <source>
        <dbReference type="ARBA" id="ARBA00022679"/>
    </source>
</evidence>
<dbReference type="EC" id="2.5.1.18" evidence="1"/>